<dbReference type="Pfam" id="PF02170">
    <property type="entry name" value="PAZ"/>
    <property type="match status" value="1"/>
</dbReference>
<dbReference type="Pfam" id="PF08699">
    <property type="entry name" value="ArgoL1"/>
    <property type="match status" value="1"/>
</dbReference>
<evidence type="ECO:0000256" key="1">
    <source>
        <dbReference type="RuleBase" id="RU361178"/>
    </source>
</evidence>
<dbReference type="STRING" id="71717.A0A4Y7TU52"/>
<dbReference type="CDD" id="cd02846">
    <property type="entry name" value="PAZ_argonaute_like"/>
    <property type="match status" value="1"/>
</dbReference>
<dbReference type="PROSITE" id="PS50822">
    <property type="entry name" value="PIWI"/>
    <property type="match status" value="1"/>
</dbReference>
<protein>
    <submittedName>
        <fullName evidence="5">Argonaute-like protein</fullName>
    </submittedName>
</protein>
<reference evidence="5 6" key="1">
    <citation type="journal article" date="2019" name="Nat. Ecol. Evol.">
        <title>Megaphylogeny resolves global patterns of mushroom evolution.</title>
        <authorList>
            <person name="Varga T."/>
            <person name="Krizsan K."/>
            <person name="Foldi C."/>
            <person name="Dima B."/>
            <person name="Sanchez-Garcia M."/>
            <person name="Sanchez-Ramirez S."/>
            <person name="Szollosi G.J."/>
            <person name="Szarkandi J.G."/>
            <person name="Papp V."/>
            <person name="Albert L."/>
            <person name="Andreopoulos W."/>
            <person name="Angelini C."/>
            <person name="Antonin V."/>
            <person name="Barry K.W."/>
            <person name="Bougher N.L."/>
            <person name="Buchanan P."/>
            <person name="Buyck B."/>
            <person name="Bense V."/>
            <person name="Catcheside P."/>
            <person name="Chovatia M."/>
            <person name="Cooper J."/>
            <person name="Damon W."/>
            <person name="Desjardin D."/>
            <person name="Finy P."/>
            <person name="Geml J."/>
            <person name="Haridas S."/>
            <person name="Hughes K."/>
            <person name="Justo A."/>
            <person name="Karasinski D."/>
            <person name="Kautmanova I."/>
            <person name="Kiss B."/>
            <person name="Kocsube S."/>
            <person name="Kotiranta H."/>
            <person name="LaButti K.M."/>
            <person name="Lechner B.E."/>
            <person name="Liimatainen K."/>
            <person name="Lipzen A."/>
            <person name="Lukacs Z."/>
            <person name="Mihaltcheva S."/>
            <person name="Morgado L.N."/>
            <person name="Niskanen T."/>
            <person name="Noordeloos M.E."/>
            <person name="Ohm R.A."/>
            <person name="Ortiz-Santana B."/>
            <person name="Ovrebo C."/>
            <person name="Racz N."/>
            <person name="Riley R."/>
            <person name="Savchenko A."/>
            <person name="Shiryaev A."/>
            <person name="Soop K."/>
            <person name="Spirin V."/>
            <person name="Szebenyi C."/>
            <person name="Tomsovsky M."/>
            <person name="Tulloss R.E."/>
            <person name="Uehling J."/>
            <person name="Grigoriev I.V."/>
            <person name="Vagvolgyi C."/>
            <person name="Papp T."/>
            <person name="Martin F.M."/>
            <person name="Miettinen O."/>
            <person name="Hibbett D.S."/>
            <person name="Nagy L.G."/>
        </authorList>
    </citation>
    <scope>NUCLEOTIDE SEQUENCE [LARGE SCALE GENOMIC DNA]</scope>
    <source>
        <strain evidence="5 6">FP101781</strain>
    </source>
</reference>
<evidence type="ECO:0000259" key="3">
    <source>
        <dbReference type="PROSITE" id="PS50821"/>
    </source>
</evidence>
<dbReference type="GO" id="GO:0003723">
    <property type="term" value="F:RNA binding"/>
    <property type="evidence" value="ECO:0007669"/>
    <property type="project" value="InterPro"/>
</dbReference>
<name>A0A4Y7TU52_COPMI</name>
<dbReference type="Pfam" id="PF16488">
    <property type="entry name" value="ArgoL2"/>
    <property type="match status" value="1"/>
</dbReference>
<organism evidence="5 6">
    <name type="scientific">Coprinellus micaceus</name>
    <name type="common">Glistening ink-cap mushroom</name>
    <name type="synonym">Coprinus micaceus</name>
    <dbReference type="NCBI Taxonomy" id="71717"/>
    <lineage>
        <taxon>Eukaryota</taxon>
        <taxon>Fungi</taxon>
        <taxon>Dikarya</taxon>
        <taxon>Basidiomycota</taxon>
        <taxon>Agaricomycotina</taxon>
        <taxon>Agaricomycetes</taxon>
        <taxon>Agaricomycetidae</taxon>
        <taxon>Agaricales</taxon>
        <taxon>Agaricineae</taxon>
        <taxon>Psathyrellaceae</taxon>
        <taxon>Coprinellus</taxon>
    </lineage>
</organism>
<dbReference type="SMART" id="SM01163">
    <property type="entry name" value="DUF1785"/>
    <property type="match status" value="1"/>
</dbReference>
<feature type="domain" description="Piwi" evidence="4">
    <location>
        <begin position="653"/>
        <end position="930"/>
    </location>
</feature>
<gene>
    <name evidence="5" type="ORF">FA13DRAFT_1761642</name>
</gene>
<dbReference type="Gene3D" id="3.30.420.10">
    <property type="entry name" value="Ribonuclease H-like superfamily/Ribonuclease H"/>
    <property type="match status" value="1"/>
</dbReference>
<dbReference type="InterPro" id="IPR032474">
    <property type="entry name" value="Argonaute_N"/>
</dbReference>
<dbReference type="InterPro" id="IPR014811">
    <property type="entry name" value="ArgoL1"/>
</dbReference>
<dbReference type="Gene3D" id="3.40.50.2300">
    <property type="match status" value="1"/>
</dbReference>
<feature type="domain" description="PAZ" evidence="3">
    <location>
        <begin position="321"/>
        <end position="419"/>
    </location>
</feature>
<dbReference type="AlphaFoldDB" id="A0A4Y7TU52"/>
<sequence length="975" mass="107824">MSHRGGGGDRGRGRGGRGGGGGEFRGRGGHGPPRGGFQGDRGGGRGGFRGGPPGGGRGGFEQGGIFRAGPVEIDARLKDNTQDSIVASLRSLSIADNDLPVRPGFGREGKQMKLRANFFPVKVPKGPLHEYDVAITPKIKELPKRIKRRIFQLAEKTPDWTNKGLKGTVAHDHSAKLIAAKILPQPITIEVPYYDEDEDPPKDGSGKHYTMDIKYIQPLDIGNLTNHLVGQPNYRDYDILPVLSALNLILGAHPNRSDGPGVMVGRNRWFFKNPGEQAFDLGVGLEAWKGFYSSVRPAHNQLLVNVNVCTTAFYTPGNLADAIQTFQRATFGGRATAFVKGVRVQTTHLGYKKTVKAVSNKTARTHKFKVEEFNNQEMSVEQYFQRKYRTTLKYPDLQLVDVGGAKQNLLPAELCIILPNQAFKGKLTDDQTAQMIKVAAKPPNINAQAIVNQGIKELGFLNDSVQLKTFDIQVSSDMVVVPARRLPSPDVHYATGKAQVDDKASWNLRSVKFTRGAKLDNWAVLVIRDGGRDDFERPDDHGLQAIYRGLAQMCKQSGMQVGASDPRIIAANLPRKDSANDPTRQAAIATIEATLKKSGNKPSIVLVILSSGDKHVYSGIKKLCDTVLDLRMLSTSWILMRWILTRWVLATVCAQAQKIRKEKGQLQYFANLALKFNMKLGGVNHTLDRDSMAWFKQKPTMVVGIDVTHPGPGSVRGTPSIAAVVASCDPEYSQFPCSMEIQESKKEMVTNLHSMMHERLLLFHRKNKSLPERILVYRDGVSEGQFKTVIDEELPLIKQSFRKFDKPTKMYNPTLTITICGKRHHTRFYPTDPVDADHNGNPKPGTVVDRGVTSIYHFDFFLQAHGGLQGTTRPTHYFVVHNEIGFSADALQKLTNAISYMFARATKAVSLASPAYYADLACERGRCYLHRLLQGFRQEGTKASSDKPEEVYNEATSLWNGGVNGTGLKDTMFYL</sequence>
<dbReference type="InterPro" id="IPR036397">
    <property type="entry name" value="RNaseH_sf"/>
</dbReference>
<dbReference type="PANTHER" id="PTHR22891">
    <property type="entry name" value="EUKARYOTIC TRANSLATION INITIATION FACTOR 2C"/>
    <property type="match status" value="1"/>
</dbReference>
<dbReference type="SMART" id="SM00949">
    <property type="entry name" value="PAZ"/>
    <property type="match status" value="1"/>
</dbReference>
<keyword evidence="6" id="KW-1185">Reference proteome</keyword>
<evidence type="ECO:0000256" key="2">
    <source>
        <dbReference type="SAM" id="MobiDB-lite"/>
    </source>
</evidence>
<dbReference type="Pfam" id="PF16486">
    <property type="entry name" value="ArgoN"/>
    <property type="match status" value="1"/>
</dbReference>
<dbReference type="InterPro" id="IPR012337">
    <property type="entry name" value="RNaseH-like_sf"/>
</dbReference>
<dbReference type="CDD" id="cd04657">
    <property type="entry name" value="Piwi_ago-like"/>
    <property type="match status" value="1"/>
</dbReference>
<dbReference type="InterPro" id="IPR003165">
    <property type="entry name" value="Piwi"/>
</dbReference>
<feature type="compositionally biased region" description="Gly residues" evidence="2">
    <location>
        <begin position="16"/>
        <end position="62"/>
    </location>
</feature>
<comment type="similarity">
    <text evidence="1">Belongs to the argonaute family.</text>
</comment>
<evidence type="ECO:0000313" key="6">
    <source>
        <dbReference type="Proteomes" id="UP000298030"/>
    </source>
</evidence>
<dbReference type="EMBL" id="QPFP01000004">
    <property type="protein sequence ID" value="TEB37089.1"/>
    <property type="molecule type" value="Genomic_DNA"/>
</dbReference>
<dbReference type="SMART" id="SM00950">
    <property type="entry name" value="Piwi"/>
    <property type="match status" value="1"/>
</dbReference>
<accession>A0A4Y7TU52</accession>
<dbReference type="Pfam" id="PF02171">
    <property type="entry name" value="Piwi"/>
    <property type="match status" value="1"/>
</dbReference>
<dbReference type="InterPro" id="IPR036085">
    <property type="entry name" value="PAZ_dom_sf"/>
</dbReference>
<dbReference type="InterPro" id="IPR003100">
    <property type="entry name" value="PAZ_dom"/>
</dbReference>
<dbReference type="PROSITE" id="PS50821">
    <property type="entry name" value="PAZ"/>
    <property type="match status" value="1"/>
</dbReference>
<dbReference type="Gene3D" id="2.170.260.10">
    <property type="entry name" value="paz domain"/>
    <property type="match status" value="1"/>
</dbReference>
<dbReference type="OrthoDB" id="10252740at2759"/>
<dbReference type="Proteomes" id="UP000298030">
    <property type="component" value="Unassembled WGS sequence"/>
</dbReference>
<proteinExistence type="inferred from homology"/>
<feature type="compositionally biased region" description="Basic and acidic residues" evidence="2">
    <location>
        <begin position="1"/>
        <end position="12"/>
    </location>
</feature>
<comment type="caution">
    <text evidence="5">The sequence shown here is derived from an EMBL/GenBank/DDBJ whole genome shotgun (WGS) entry which is preliminary data.</text>
</comment>
<feature type="region of interest" description="Disordered" evidence="2">
    <location>
        <begin position="1"/>
        <end position="65"/>
    </location>
</feature>
<dbReference type="SUPFAM" id="SSF101690">
    <property type="entry name" value="PAZ domain"/>
    <property type="match status" value="1"/>
</dbReference>
<dbReference type="SUPFAM" id="SSF53098">
    <property type="entry name" value="Ribonuclease H-like"/>
    <property type="match status" value="1"/>
</dbReference>
<evidence type="ECO:0000313" key="5">
    <source>
        <dbReference type="EMBL" id="TEB37089.1"/>
    </source>
</evidence>
<dbReference type="InterPro" id="IPR045246">
    <property type="entry name" value="Piwi_ago-like"/>
</dbReference>
<evidence type="ECO:0000259" key="4">
    <source>
        <dbReference type="PROSITE" id="PS50822"/>
    </source>
</evidence>
<dbReference type="InterPro" id="IPR032472">
    <property type="entry name" value="ArgoL2"/>
</dbReference>